<feature type="transmembrane region" description="Helical" evidence="1">
    <location>
        <begin position="50"/>
        <end position="69"/>
    </location>
</feature>
<dbReference type="Proteomes" id="UP000887574">
    <property type="component" value="Unplaced"/>
</dbReference>
<evidence type="ECO:0000313" key="2">
    <source>
        <dbReference type="Proteomes" id="UP000887574"/>
    </source>
</evidence>
<feature type="transmembrane region" description="Helical" evidence="1">
    <location>
        <begin position="103"/>
        <end position="134"/>
    </location>
</feature>
<keyword evidence="1" id="KW-0472">Membrane</keyword>
<protein>
    <submittedName>
        <fullName evidence="3">Uncharacterized protein</fullName>
    </submittedName>
</protein>
<evidence type="ECO:0000256" key="1">
    <source>
        <dbReference type="SAM" id="Phobius"/>
    </source>
</evidence>
<dbReference type="WBParaSite" id="jg8728">
    <property type="protein sequence ID" value="jg8728"/>
    <property type="gene ID" value="jg8728"/>
</dbReference>
<proteinExistence type="predicted"/>
<keyword evidence="2" id="KW-1185">Reference proteome</keyword>
<dbReference type="AlphaFoldDB" id="A0A915ET92"/>
<reference evidence="3" key="1">
    <citation type="submission" date="2022-11" db="UniProtKB">
        <authorList>
            <consortium name="WormBaseParasite"/>
        </authorList>
    </citation>
    <scope>IDENTIFICATION</scope>
</reference>
<name>A0A915ET92_9BILA</name>
<accession>A0A915ET92</accession>
<evidence type="ECO:0000313" key="3">
    <source>
        <dbReference type="WBParaSite" id="jg8728"/>
    </source>
</evidence>
<organism evidence="2 3">
    <name type="scientific">Ditylenchus dipsaci</name>
    <dbReference type="NCBI Taxonomy" id="166011"/>
    <lineage>
        <taxon>Eukaryota</taxon>
        <taxon>Metazoa</taxon>
        <taxon>Ecdysozoa</taxon>
        <taxon>Nematoda</taxon>
        <taxon>Chromadorea</taxon>
        <taxon>Rhabditida</taxon>
        <taxon>Tylenchina</taxon>
        <taxon>Tylenchomorpha</taxon>
        <taxon>Sphaerularioidea</taxon>
        <taxon>Anguinidae</taxon>
        <taxon>Anguininae</taxon>
        <taxon>Ditylenchus</taxon>
    </lineage>
</organism>
<keyword evidence="1" id="KW-0812">Transmembrane</keyword>
<sequence length="135" mass="15259">MSVKAGIVACSVLILATCSYCYYLFYLEDYGISKSYCSVTSPTTSEKLEFMNSSLLIADILITVADCFLRRIIYRQNKRKIDKLQPTDGLPNKRKCFVHKIDFPLALVHSSLFISHLLSLYIGKGCLCCLMLLIL</sequence>
<keyword evidence="1" id="KW-1133">Transmembrane helix</keyword>